<dbReference type="Pfam" id="PF21674">
    <property type="entry name" value="CCDC22_N"/>
    <property type="match status" value="1"/>
</dbReference>
<dbReference type="PANTHER" id="PTHR15668">
    <property type="entry name" value="JM1 PROTEIN"/>
    <property type="match status" value="1"/>
</dbReference>
<keyword evidence="3" id="KW-0175">Coiled coil</keyword>
<sequence length="567" mass="65080">MEEVDSIIIHFLRQLNVNINEDVKNLCDIPVETIIEAAAQCISNINPNLKVPIKLPTGVSQKIGVATQIATSCKELGYKNDVGYQTFLYYNETELRQVFMFLIEKLPSEDKKPNVKVVPSNKKQELLQQISLKIAEDLNTMWIPPCCKNPIKMSFGDYIYRKEKGIHKKPDDNILIEKLKRLQNIKIENAPIIDHTNLDRNLNNEIQTKKKIKESLKELKETTIQLKQKLDMLTSERNVMEVEFSQAQKSCERVESDLRNIENVLKSVGITDIHSENSVDNLLQVVHKNIKKMHCKVEDLTSKNLSLKVDIEKLKTEKDCSQLSERNNCKKHLMDLKEKAKGVKDECEKKEELRIQLKAKYEKMKGGNKRYIYTKRILEIIGNVDKQNMEIKKVLEDTRHLQKEINSLEGQLGRCFSIADETLFKDAKKDDQAKKAYKLLALLHSECNTIVSLVNETGTLARDIVDLEDNIKTEKSKRTENILQKIQVCGGTLRMPHLGLLSPFAQNMAILRQSQRPMTITVEWAYCTVFCEAACFIAGTWPLAPRSGCLSYKHKQSEKPEVTVLQK</sequence>
<dbReference type="GO" id="GO:2000060">
    <property type="term" value="P:positive regulation of ubiquitin-dependent protein catabolic process"/>
    <property type="evidence" value="ECO:0007669"/>
    <property type="project" value="TreeGrafter"/>
</dbReference>
<dbReference type="EMBL" id="CALOZG010000029">
    <property type="protein sequence ID" value="CAH4033485.1"/>
    <property type="molecule type" value="Genomic_DNA"/>
</dbReference>
<evidence type="ECO:0000259" key="4">
    <source>
        <dbReference type="Pfam" id="PF05667"/>
    </source>
</evidence>
<feature type="domain" description="CCDC22 coiled-coil" evidence="4">
    <location>
        <begin position="201"/>
        <end position="477"/>
    </location>
</feature>
<evidence type="ECO:0000259" key="5">
    <source>
        <dbReference type="Pfam" id="PF21674"/>
    </source>
</evidence>
<dbReference type="PANTHER" id="PTHR15668:SF4">
    <property type="entry name" value="COILED-COIL DOMAIN-CONTAINING PROTEIN 22"/>
    <property type="match status" value="1"/>
</dbReference>
<dbReference type="Proteomes" id="UP001152562">
    <property type="component" value="Unassembled WGS sequence"/>
</dbReference>
<feature type="domain" description="CCDC22 N-terminal" evidence="5">
    <location>
        <begin position="1"/>
        <end position="107"/>
    </location>
</feature>
<dbReference type="GO" id="GO:0097602">
    <property type="term" value="F:cullin family protein binding"/>
    <property type="evidence" value="ECO:0007669"/>
    <property type="project" value="TreeGrafter"/>
</dbReference>
<reference evidence="6" key="1">
    <citation type="submission" date="2022-05" db="EMBL/GenBank/DDBJ databases">
        <authorList>
            <person name="Okamura Y."/>
        </authorList>
    </citation>
    <scope>NUCLEOTIDE SEQUENCE</scope>
</reference>
<dbReference type="AlphaFoldDB" id="A0A9P0TJJ7"/>
<dbReference type="Pfam" id="PF05667">
    <property type="entry name" value="CCDC22_CC"/>
    <property type="match status" value="1"/>
</dbReference>
<comment type="similarity">
    <text evidence="1">Belongs to the CCDC22 family.</text>
</comment>
<organism evidence="6 7">
    <name type="scientific">Pieris brassicae</name>
    <name type="common">White butterfly</name>
    <name type="synonym">Large white butterfly</name>
    <dbReference type="NCBI Taxonomy" id="7116"/>
    <lineage>
        <taxon>Eukaryota</taxon>
        <taxon>Metazoa</taxon>
        <taxon>Ecdysozoa</taxon>
        <taxon>Arthropoda</taxon>
        <taxon>Hexapoda</taxon>
        <taxon>Insecta</taxon>
        <taxon>Pterygota</taxon>
        <taxon>Neoptera</taxon>
        <taxon>Endopterygota</taxon>
        <taxon>Lepidoptera</taxon>
        <taxon>Glossata</taxon>
        <taxon>Ditrysia</taxon>
        <taxon>Papilionoidea</taxon>
        <taxon>Pieridae</taxon>
        <taxon>Pierinae</taxon>
        <taxon>Pieris</taxon>
    </lineage>
</organism>
<proteinExistence type="inferred from homology"/>
<dbReference type="InterPro" id="IPR008530">
    <property type="entry name" value="CCDC22"/>
</dbReference>
<evidence type="ECO:0000256" key="1">
    <source>
        <dbReference type="ARBA" id="ARBA00006438"/>
    </source>
</evidence>
<protein>
    <recommendedName>
        <fullName evidence="2">Coiled-coil domain-containing protein 22 homolog</fullName>
    </recommendedName>
</protein>
<evidence type="ECO:0000256" key="2">
    <source>
        <dbReference type="ARBA" id="ARBA00017553"/>
    </source>
</evidence>
<name>A0A9P0TJJ7_PIEBR</name>
<feature type="coiled-coil region" evidence="3">
    <location>
        <begin position="297"/>
        <end position="360"/>
    </location>
</feature>
<evidence type="ECO:0000256" key="3">
    <source>
        <dbReference type="SAM" id="Coils"/>
    </source>
</evidence>
<evidence type="ECO:0000313" key="6">
    <source>
        <dbReference type="EMBL" id="CAH4033485.1"/>
    </source>
</evidence>
<gene>
    <name evidence="6" type="ORF">PIBRA_LOCUS9763</name>
</gene>
<keyword evidence="7" id="KW-1185">Reference proteome</keyword>
<dbReference type="InterPro" id="IPR048349">
    <property type="entry name" value="CCDC22_N"/>
</dbReference>
<dbReference type="InterPro" id="IPR048348">
    <property type="entry name" value="CCDC22_CC"/>
</dbReference>
<feature type="coiled-coil region" evidence="3">
    <location>
        <begin position="202"/>
        <end position="264"/>
    </location>
</feature>
<accession>A0A9P0TJJ7</accession>
<evidence type="ECO:0000313" key="7">
    <source>
        <dbReference type="Proteomes" id="UP001152562"/>
    </source>
</evidence>
<comment type="caution">
    <text evidence="6">The sequence shown here is derived from an EMBL/GenBank/DDBJ whole genome shotgun (WGS) entry which is preliminary data.</text>
</comment>